<name>A0A125W845_ENTFL</name>
<dbReference type="HOGENOM" id="CLU_1967146_0_0_9"/>
<dbReference type="EMBL" id="AEBR01000025">
    <property type="protein sequence ID" value="EFM83463.1"/>
    <property type="molecule type" value="Genomic_DNA"/>
</dbReference>
<comment type="caution">
    <text evidence="1">The sequence shown here is derived from an EMBL/GenBank/DDBJ whole genome shotgun (WGS) entry which is preliminary data.</text>
</comment>
<reference evidence="2" key="1">
    <citation type="submission" date="2010-07" db="EMBL/GenBank/DDBJ databases">
        <authorList>
            <person name="Weinstock G."/>
            <person name="Sodergren E."/>
            <person name="Clifton S."/>
            <person name="Fulton L."/>
            <person name="Fulton B."/>
            <person name="Courtney L."/>
            <person name="Fronick C."/>
            <person name="Harrison M."/>
            <person name="Strong C."/>
            <person name="Farmer C."/>
            <person name="Delahaunty K."/>
            <person name="Markovic C."/>
            <person name="Hall O."/>
            <person name="Minx P."/>
            <person name="Tomlinson C."/>
            <person name="Mitreva M."/>
            <person name="Hou S."/>
            <person name="Chen J."/>
            <person name="Wollam A."/>
            <person name="Pepin K.H."/>
            <person name="Johnson M."/>
            <person name="Bhonagiri V."/>
            <person name="Zhang X."/>
            <person name="Suruliraj S."/>
            <person name="Warren W."/>
            <person name="Chinwalla A."/>
            <person name="Mardis E.R."/>
            <person name="Wilson R.K."/>
        </authorList>
    </citation>
    <scope>NUCLEOTIDE SEQUENCE [LARGE SCALE GENOMIC DNA]</scope>
    <source>
        <strain evidence="2">TX4248</strain>
    </source>
</reference>
<gene>
    <name evidence="1" type="ORF">HMPREF9498_00921</name>
</gene>
<protein>
    <submittedName>
        <fullName evidence="1">Uncharacterized protein</fullName>
    </submittedName>
</protein>
<dbReference type="Proteomes" id="UP000004846">
    <property type="component" value="Unassembled WGS sequence"/>
</dbReference>
<accession>A0A125W845</accession>
<organism evidence="1 2">
    <name type="scientific">Enterococcus faecalis TX4248</name>
    <dbReference type="NCBI Taxonomy" id="749495"/>
    <lineage>
        <taxon>Bacteria</taxon>
        <taxon>Bacillati</taxon>
        <taxon>Bacillota</taxon>
        <taxon>Bacilli</taxon>
        <taxon>Lactobacillales</taxon>
        <taxon>Enterococcaceae</taxon>
        <taxon>Enterococcus</taxon>
    </lineage>
</organism>
<dbReference type="AlphaFoldDB" id="A0A125W845"/>
<sequence length="127" mass="15084">MNFDSQTKFLTLTFANELEDLSETNYLFNKFIKRLNYRLVKKINLPKTKYVATMDRKVEIGLKELVKNREISLRELARLSDMEPSIINKLANEKREKFICHTLKESLMLWKLTIFQKLSGSPKKNRL</sequence>
<evidence type="ECO:0000313" key="2">
    <source>
        <dbReference type="Proteomes" id="UP000004846"/>
    </source>
</evidence>
<evidence type="ECO:0000313" key="1">
    <source>
        <dbReference type="EMBL" id="EFM83463.1"/>
    </source>
</evidence>
<proteinExistence type="predicted"/>